<protein>
    <submittedName>
        <fullName evidence="1">Uncharacterized protein</fullName>
    </submittedName>
</protein>
<reference evidence="1 2" key="1">
    <citation type="journal article" date="2019" name="Mol. Ecol. Resour.">
        <title>Improving Illumina assemblies with Hi-C and long reads: an example with the North African dromedary.</title>
        <authorList>
            <person name="Elbers J.P."/>
            <person name="Rogers M.F."/>
            <person name="Perelman P.L."/>
            <person name="Proskuryakova A.A."/>
            <person name="Serdyukova N.A."/>
            <person name="Johnson W.E."/>
            <person name="Horin P."/>
            <person name="Corander J."/>
            <person name="Murphy D."/>
            <person name="Burger P.A."/>
        </authorList>
    </citation>
    <scope>NUCLEOTIDE SEQUENCE [LARGE SCALE GENOMIC DNA]</scope>
    <source>
        <strain evidence="1">Drom800</strain>
        <tissue evidence="1">Blood</tissue>
    </source>
</reference>
<accession>A0A5N4DER0</accession>
<organism evidence="1 2">
    <name type="scientific">Camelus dromedarius</name>
    <name type="common">Dromedary</name>
    <name type="synonym">Arabian camel</name>
    <dbReference type="NCBI Taxonomy" id="9838"/>
    <lineage>
        <taxon>Eukaryota</taxon>
        <taxon>Metazoa</taxon>
        <taxon>Chordata</taxon>
        <taxon>Craniata</taxon>
        <taxon>Vertebrata</taxon>
        <taxon>Euteleostomi</taxon>
        <taxon>Mammalia</taxon>
        <taxon>Eutheria</taxon>
        <taxon>Laurasiatheria</taxon>
        <taxon>Artiodactyla</taxon>
        <taxon>Tylopoda</taxon>
        <taxon>Camelidae</taxon>
        <taxon>Camelus</taxon>
    </lineage>
</organism>
<dbReference type="AlphaFoldDB" id="A0A5N4DER0"/>
<evidence type="ECO:0000313" key="2">
    <source>
        <dbReference type="Proteomes" id="UP000299084"/>
    </source>
</evidence>
<sequence>MRFLSREGPSYGRLTSRSLGRGCNWPEAGGRETACSTRYHYMETVMLEGRMKKGKRDGLVVSHGSGEEELINGARSQPGSDVVMGWGAGTLGLLACKMDIDVDKSENRRPDVRDMGPWLKPKGTAWSRRTISSRRMRCCGQGPLWVELGAAWKGLIPEAGRTGLECGFLESTIAEVDTRGGDLSEDCCRPGLKLGERGREEPHDSDGEEQRAWQRVKEKCVKESRHRGFLTSSRYVLLAGAALSPQHLSGLPPLTLGKASVPWRPFSRSWRATHLPPAELILNSVLPLVARITSQMEAKPPQEHPF</sequence>
<evidence type="ECO:0000313" key="1">
    <source>
        <dbReference type="EMBL" id="KAB1269556.1"/>
    </source>
</evidence>
<keyword evidence="2" id="KW-1185">Reference proteome</keyword>
<proteinExistence type="predicted"/>
<gene>
    <name evidence="1" type="ORF">Cadr_000016833</name>
</gene>
<dbReference type="EMBL" id="JWIN03000012">
    <property type="protein sequence ID" value="KAB1269556.1"/>
    <property type="molecule type" value="Genomic_DNA"/>
</dbReference>
<dbReference type="Proteomes" id="UP000299084">
    <property type="component" value="Unassembled WGS sequence"/>
</dbReference>
<name>A0A5N4DER0_CAMDR</name>
<comment type="caution">
    <text evidence="1">The sequence shown here is derived from an EMBL/GenBank/DDBJ whole genome shotgun (WGS) entry which is preliminary data.</text>
</comment>